<evidence type="ECO:0000313" key="2">
    <source>
        <dbReference type="EMBL" id="EOY19766.1"/>
    </source>
</evidence>
<organism evidence="2 3">
    <name type="scientific">Theobroma cacao</name>
    <name type="common">Cacao</name>
    <name type="synonym">Cocoa</name>
    <dbReference type="NCBI Taxonomy" id="3641"/>
    <lineage>
        <taxon>Eukaryota</taxon>
        <taxon>Viridiplantae</taxon>
        <taxon>Streptophyta</taxon>
        <taxon>Embryophyta</taxon>
        <taxon>Tracheophyta</taxon>
        <taxon>Spermatophyta</taxon>
        <taxon>Magnoliopsida</taxon>
        <taxon>eudicotyledons</taxon>
        <taxon>Gunneridae</taxon>
        <taxon>Pentapetalae</taxon>
        <taxon>rosids</taxon>
        <taxon>malvids</taxon>
        <taxon>Malvales</taxon>
        <taxon>Malvaceae</taxon>
        <taxon>Byttnerioideae</taxon>
        <taxon>Theobroma</taxon>
    </lineage>
</organism>
<dbReference type="PANTHER" id="PTHR33116">
    <property type="entry name" value="REVERSE TRANSCRIPTASE ZINC-BINDING DOMAIN-CONTAINING PROTEIN-RELATED-RELATED"/>
    <property type="match status" value="1"/>
</dbReference>
<dbReference type="InParanoid" id="A0A061FRS2"/>
<dbReference type="Pfam" id="PF13456">
    <property type="entry name" value="RVT_3"/>
    <property type="match status" value="1"/>
</dbReference>
<dbReference type="SUPFAM" id="SSF53098">
    <property type="entry name" value="Ribonuclease H-like"/>
    <property type="match status" value="1"/>
</dbReference>
<name>A0A061FRS2_THECC</name>
<dbReference type="Gene3D" id="3.30.420.10">
    <property type="entry name" value="Ribonuclease H-like superfamily/Ribonuclease H"/>
    <property type="match status" value="1"/>
</dbReference>
<proteinExistence type="predicted"/>
<keyword evidence="3" id="KW-1185">Reference proteome</keyword>
<protein>
    <recommendedName>
        <fullName evidence="1">RNase H type-1 domain-containing protein</fullName>
    </recommendedName>
</protein>
<dbReference type="AlphaFoldDB" id="A0A061FRS2"/>
<dbReference type="Proteomes" id="UP000026915">
    <property type="component" value="Chromosome 10"/>
</dbReference>
<dbReference type="CDD" id="cd06222">
    <property type="entry name" value="RNase_H_like"/>
    <property type="match status" value="1"/>
</dbReference>
<dbReference type="InterPro" id="IPR012337">
    <property type="entry name" value="RNaseH-like_sf"/>
</dbReference>
<gene>
    <name evidence="2" type="ORF">TCM_045102</name>
</gene>
<reference evidence="2 3" key="1">
    <citation type="journal article" date="2013" name="Genome Biol.">
        <title>The genome sequence of the most widely cultivated cacao type and its use to identify candidate genes regulating pod color.</title>
        <authorList>
            <person name="Motamayor J.C."/>
            <person name="Mockaitis K."/>
            <person name="Schmutz J."/>
            <person name="Haiminen N."/>
            <person name="Iii D.L."/>
            <person name="Cornejo O."/>
            <person name="Findley S.D."/>
            <person name="Zheng P."/>
            <person name="Utro F."/>
            <person name="Royaert S."/>
            <person name="Saski C."/>
            <person name="Jenkins J."/>
            <person name="Podicheti R."/>
            <person name="Zhao M."/>
            <person name="Scheffler B.E."/>
            <person name="Stack J.C."/>
            <person name="Feltus F.A."/>
            <person name="Mustiga G.M."/>
            <person name="Amores F."/>
            <person name="Phillips W."/>
            <person name="Marelli J.P."/>
            <person name="May G.D."/>
            <person name="Shapiro H."/>
            <person name="Ma J."/>
            <person name="Bustamante C.D."/>
            <person name="Schnell R.J."/>
            <person name="Main D."/>
            <person name="Gilbert D."/>
            <person name="Parida L."/>
            <person name="Kuhn D.N."/>
        </authorList>
    </citation>
    <scope>NUCLEOTIDE SEQUENCE [LARGE SCALE GENOMIC DNA]</scope>
    <source>
        <strain evidence="3">cv. Matina 1-6</strain>
    </source>
</reference>
<dbReference type="PANTHER" id="PTHR33116:SF75">
    <property type="entry name" value="RIBONUCLEASE H PROTEIN"/>
    <property type="match status" value="1"/>
</dbReference>
<dbReference type="InterPro" id="IPR002156">
    <property type="entry name" value="RNaseH_domain"/>
</dbReference>
<sequence length="506" mass="57367">MSHTTSGLQLLQVACRTFPSIYWESNVHLNWFPTLTQQCLPSSLSDHNPIALGESSFDWGPKPFKFFKHWLDDVSFQEVFKKARVNCERDGVTGDDIWQKLKPISLVSSIYKIIAKTLANRIRSVVEKVVGNCQFGFIRGRQIFDCALIANEVVDDIQKDNISGVFLKLMEEVDERLSFNCFNLYPCEWDSHQEDLFKNVGKLPSTYLGLPLGASLSSKAIWQPVLERCKAKLAGWKANILSIGGRISLIKAVLSNLPIYFMSILKMPKGVQEELDKMRRKFLWGGLGVVVGNGCTVLFWQDEWIDGVVLKDAFWEKEQWIGLLQIIGGFFLKEELHDKLIGRILLTVPILQNRFIRRWLIGKGRMEIWNMGFFAIIWSVWLSRNDVISAISRCISMRGRTLERRRSCAVNLNPINLNLTLTGIERESGRSGIGGVLRDDQGKVLIAFSKSVGMGNANFAELLAIKEALLIFVASDWVSSHELIIESDSVTAIKRVKNPEPASWRL</sequence>
<dbReference type="InterPro" id="IPR044730">
    <property type="entry name" value="RNase_H-like_dom_plant"/>
</dbReference>
<accession>A0A061FRS2</accession>
<feature type="domain" description="RNase H type-1" evidence="1">
    <location>
        <begin position="425"/>
        <end position="501"/>
    </location>
</feature>
<dbReference type="HOGENOM" id="CLU_539077_0_0_1"/>
<dbReference type="GO" id="GO:0003676">
    <property type="term" value="F:nucleic acid binding"/>
    <property type="evidence" value="ECO:0007669"/>
    <property type="project" value="InterPro"/>
</dbReference>
<evidence type="ECO:0000313" key="3">
    <source>
        <dbReference type="Proteomes" id="UP000026915"/>
    </source>
</evidence>
<evidence type="ECO:0000259" key="1">
    <source>
        <dbReference type="Pfam" id="PF13456"/>
    </source>
</evidence>
<dbReference type="Gramene" id="EOY19766">
    <property type="protein sequence ID" value="EOY19766"/>
    <property type="gene ID" value="TCM_045102"/>
</dbReference>
<dbReference type="InterPro" id="IPR036397">
    <property type="entry name" value="RNaseH_sf"/>
</dbReference>
<dbReference type="eggNOG" id="KOG1075">
    <property type="taxonomic scope" value="Eukaryota"/>
</dbReference>
<dbReference type="EMBL" id="CM001888">
    <property type="protein sequence ID" value="EOY19766.1"/>
    <property type="molecule type" value="Genomic_DNA"/>
</dbReference>
<dbReference type="GO" id="GO:0004523">
    <property type="term" value="F:RNA-DNA hybrid ribonuclease activity"/>
    <property type="evidence" value="ECO:0007669"/>
    <property type="project" value="InterPro"/>
</dbReference>